<name>A0A165Q266_EXIGL</name>
<dbReference type="EMBL" id="KV425885">
    <property type="protein sequence ID" value="KZW02981.1"/>
    <property type="molecule type" value="Genomic_DNA"/>
</dbReference>
<dbReference type="STRING" id="1314781.A0A165Q266"/>
<feature type="chain" id="PRO_5007864581" evidence="11">
    <location>
        <begin position="17"/>
        <end position="502"/>
    </location>
</feature>
<dbReference type="PROSITE" id="PS00086">
    <property type="entry name" value="CYTOCHROME_P450"/>
    <property type="match status" value="1"/>
</dbReference>
<organism evidence="12 13">
    <name type="scientific">Exidia glandulosa HHB12029</name>
    <dbReference type="NCBI Taxonomy" id="1314781"/>
    <lineage>
        <taxon>Eukaryota</taxon>
        <taxon>Fungi</taxon>
        <taxon>Dikarya</taxon>
        <taxon>Basidiomycota</taxon>
        <taxon>Agaricomycotina</taxon>
        <taxon>Agaricomycetes</taxon>
        <taxon>Auriculariales</taxon>
        <taxon>Exidiaceae</taxon>
        <taxon>Exidia</taxon>
    </lineage>
</organism>
<gene>
    <name evidence="12" type="ORF">EXIGLDRAFT_759292</name>
</gene>
<dbReference type="PANTHER" id="PTHR46300:SF7">
    <property type="entry name" value="P450, PUTATIVE (EUROFUNG)-RELATED"/>
    <property type="match status" value="1"/>
</dbReference>
<dbReference type="PRINTS" id="PR00463">
    <property type="entry name" value="EP450I"/>
</dbReference>
<dbReference type="InterPro" id="IPR017972">
    <property type="entry name" value="Cyt_P450_CS"/>
</dbReference>
<protein>
    <submittedName>
        <fullName evidence="12">Cytochrome P450</fullName>
    </submittedName>
</protein>
<comment type="pathway">
    <text evidence="2">Secondary metabolite biosynthesis.</text>
</comment>
<evidence type="ECO:0000256" key="10">
    <source>
        <dbReference type="RuleBase" id="RU000461"/>
    </source>
</evidence>
<keyword evidence="6 10" id="KW-0560">Oxidoreductase</keyword>
<evidence type="ECO:0000256" key="8">
    <source>
        <dbReference type="ARBA" id="ARBA00023033"/>
    </source>
</evidence>
<keyword evidence="5 9" id="KW-0479">Metal-binding</keyword>
<accession>A0A165Q266</accession>
<comment type="similarity">
    <text evidence="3 10">Belongs to the cytochrome P450 family.</text>
</comment>
<dbReference type="InterPro" id="IPR050364">
    <property type="entry name" value="Cytochrome_P450_fung"/>
</dbReference>
<dbReference type="InterPro" id="IPR036396">
    <property type="entry name" value="Cyt_P450_sf"/>
</dbReference>
<dbReference type="GO" id="GO:0005506">
    <property type="term" value="F:iron ion binding"/>
    <property type="evidence" value="ECO:0007669"/>
    <property type="project" value="InterPro"/>
</dbReference>
<evidence type="ECO:0000256" key="1">
    <source>
        <dbReference type="ARBA" id="ARBA00001971"/>
    </source>
</evidence>
<evidence type="ECO:0000313" key="13">
    <source>
        <dbReference type="Proteomes" id="UP000077266"/>
    </source>
</evidence>
<dbReference type="SUPFAM" id="SSF48264">
    <property type="entry name" value="Cytochrome P450"/>
    <property type="match status" value="1"/>
</dbReference>
<dbReference type="GO" id="GO:0020037">
    <property type="term" value="F:heme binding"/>
    <property type="evidence" value="ECO:0007669"/>
    <property type="project" value="InterPro"/>
</dbReference>
<keyword evidence="8 10" id="KW-0503">Monooxygenase</keyword>
<keyword evidence="7 9" id="KW-0408">Iron</keyword>
<dbReference type="Gene3D" id="1.10.630.10">
    <property type="entry name" value="Cytochrome P450"/>
    <property type="match status" value="1"/>
</dbReference>
<evidence type="ECO:0000256" key="2">
    <source>
        <dbReference type="ARBA" id="ARBA00005179"/>
    </source>
</evidence>
<sequence>MALCFLVLLRYALVRRKRSSARIAGLPLPPGPSQLPFIGNLFDFPQQPEEWKGFAALGRLYGPVVCMRILNKDIIVLNSMKAATDLLEKRNALYSDRPRFPMACEVAGLDWILAFMPYGSEWRRHRRALHPHMNETAAKSLAAMQEVLTARFLRKILAAPEDWSEALEWLAGATIVRAMLGVDVADKNDPLVKLNKHIVGIVIGVASPGVPWAVDWLPFLNRLPSWLPGMGFKRQAAIWKNEQLRCREESVAHVKRDMAAGTAVTSIASKMLADEDADETVVTNVINVAYLAGNDTTLGAMRAFFHAMVLHPVSQREAQTEIDQLLGGARLLSLEDRPTLPYLEALVLETMRMYPVAPLALPHCVTENDEYEGMAIPKGATVIPNTWAILNDPAVYPEPETFRPERFLKARRLDPLMPDPRNAYFGYGRRMCPGQYFAYNEVWLLAATTLACFDILPVKDAAGKDVLPSRALSSGLVSSVSKFPCRLIPRDRETSERLLSLV</sequence>
<keyword evidence="11" id="KW-0732">Signal</keyword>
<proteinExistence type="inferred from homology"/>
<dbReference type="InterPro" id="IPR001128">
    <property type="entry name" value="Cyt_P450"/>
</dbReference>
<feature type="binding site" description="axial binding residue" evidence="9">
    <location>
        <position position="432"/>
    </location>
    <ligand>
        <name>heme</name>
        <dbReference type="ChEBI" id="CHEBI:30413"/>
    </ligand>
    <ligandPart>
        <name>Fe</name>
        <dbReference type="ChEBI" id="CHEBI:18248"/>
    </ligandPart>
</feature>
<evidence type="ECO:0000256" key="7">
    <source>
        <dbReference type="ARBA" id="ARBA00023004"/>
    </source>
</evidence>
<dbReference type="Pfam" id="PF00067">
    <property type="entry name" value="p450"/>
    <property type="match status" value="1"/>
</dbReference>
<dbReference type="InterPro" id="IPR002401">
    <property type="entry name" value="Cyt_P450_E_grp-I"/>
</dbReference>
<dbReference type="AlphaFoldDB" id="A0A165Q266"/>
<evidence type="ECO:0000256" key="4">
    <source>
        <dbReference type="ARBA" id="ARBA00022617"/>
    </source>
</evidence>
<dbReference type="PRINTS" id="PR00385">
    <property type="entry name" value="P450"/>
</dbReference>
<dbReference type="Proteomes" id="UP000077266">
    <property type="component" value="Unassembled WGS sequence"/>
</dbReference>
<dbReference type="PANTHER" id="PTHR46300">
    <property type="entry name" value="P450, PUTATIVE (EUROFUNG)-RELATED-RELATED"/>
    <property type="match status" value="1"/>
</dbReference>
<dbReference type="InParanoid" id="A0A165Q266"/>
<keyword evidence="4 9" id="KW-0349">Heme</keyword>
<evidence type="ECO:0000313" key="12">
    <source>
        <dbReference type="EMBL" id="KZW02981.1"/>
    </source>
</evidence>
<reference evidence="12 13" key="1">
    <citation type="journal article" date="2016" name="Mol. Biol. Evol.">
        <title>Comparative Genomics of Early-Diverging Mushroom-Forming Fungi Provides Insights into the Origins of Lignocellulose Decay Capabilities.</title>
        <authorList>
            <person name="Nagy L.G."/>
            <person name="Riley R."/>
            <person name="Tritt A."/>
            <person name="Adam C."/>
            <person name="Daum C."/>
            <person name="Floudas D."/>
            <person name="Sun H."/>
            <person name="Yadav J.S."/>
            <person name="Pangilinan J."/>
            <person name="Larsson K.H."/>
            <person name="Matsuura K."/>
            <person name="Barry K."/>
            <person name="Labutti K."/>
            <person name="Kuo R."/>
            <person name="Ohm R.A."/>
            <person name="Bhattacharya S.S."/>
            <person name="Shirouzu T."/>
            <person name="Yoshinaga Y."/>
            <person name="Martin F.M."/>
            <person name="Grigoriev I.V."/>
            <person name="Hibbett D.S."/>
        </authorList>
    </citation>
    <scope>NUCLEOTIDE SEQUENCE [LARGE SCALE GENOMIC DNA]</scope>
    <source>
        <strain evidence="12 13">HHB12029</strain>
    </source>
</reference>
<dbReference type="GO" id="GO:0016705">
    <property type="term" value="F:oxidoreductase activity, acting on paired donors, with incorporation or reduction of molecular oxygen"/>
    <property type="evidence" value="ECO:0007669"/>
    <property type="project" value="InterPro"/>
</dbReference>
<evidence type="ECO:0000256" key="11">
    <source>
        <dbReference type="SAM" id="SignalP"/>
    </source>
</evidence>
<evidence type="ECO:0000256" key="3">
    <source>
        <dbReference type="ARBA" id="ARBA00010617"/>
    </source>
</evidence>
<keyword evidence="13" id="KW-1185">Reference proteome</keyword>
<evidence type="ECO:0000256" key="5">
    <source>
        <dbReference type="ARBA" id="ARBA00022723"/>
    </source>
</evidence>
<dbReference type="GO" id="GO:0004497">
    <property type="term" value="F:monooxygenase activity"/>
    <property type="evidence" value="ECO:0007669"/>
    <property type="project" value="UniProtKB-KW"/>
</dbReference>
<evidence type="ECO:0000256" key="6">
    <source>
        <dbReference type="ARBA" id="ARBA00023002"/>
    </source>
</evidence>
<feature type="signal peptide" evidence="11">
    <location>
        <begin position="1"/>
        <end position="16"/>
    </location>
</feature>
<evidence type="ECO:0000256" key="9">
    <source>
        <dbReference type="PIRSR" id="PIRSR602401-1"/>
    </source>
</evidence>
<comment type="cofactor">
    <cofactor evidence="1 9">
        <name>heme</name>
        <dbReference type="ChEBI" id="CHEBI:30413"/>
    </cofactor>
</comment>
<dbReference type="CDD" id="cd11065">
    <property type="entry name" value="CYP64-like"/>
    <property type="match status" value="1"/>
</dbReference>
<dbReference type="OrthoDB" id="2789670at2759"/>